<dbReference type="AlphaFoldDB" id="A0A9N9KBE3"/>
<organism evidence="3 4">
    <name type="scientific">Dentiscutata erythropus</name>
    <dbReference type="NCBI Taxonomy" id="1348616"/>
    <lineage>
        <taxon>Eukaryota</taxon>
        <taxon>Fungi</taxon>
        <taxon>Fungi incertae sedis</taxon>
        <taxon>Mucoromycota</taxon>
        <taxon>Glomeromycotina</taxon>
        <taxon>Glomeromycetes</taxon>
        <taxon>Diversisporales</taxon>
        <taxon>Gigasporaceae</taxon>
        <taxon>Dentiscutata</taxon>
    </lineage>
</organism>
<feature type="non-terminal residue" evidence="3">
    <location>
        <position position="116"/>
    </location>
</feature>
<feature type="domain" description="Signal recognition particle SRP54 helical bundle" evidence="2">
    <location>
        <begin position="2"/>
        <end position="29"/>
    </location>
</feature>
<protein>
    <submittedName>
        <fullName evidence="3">8193_t:CDS:1</fullName>
    </submittedName>
</protein>
<sequence>VLDAVLKDICHALLEADVNVRLVRSLRNNGSTFKILPLELIRGELYKKYVNTVLDELCRLVGPGTEPYKPKKDANNIIILAIIPWHIIINVKVGKYTFRADAFDQLKQNATKAKIG</sequence>
<comment type="subcellular location">
    <subcellularLocation>
        <location evidence="1">Cytoplasm</location>
    </subcellularLocation>
</comment>
<dbReference type="GO" id="GO:0030942">
    <property type="term" value="F:endoplasmic reticulum signal peptide binding"/>
    <property type="evidence" value="ECO:0007669"/>
    <property type="project" value="TreeGrafter"/>
</dbReference>
<keyword evidence="4" id="KW-1185">Reference proteome</keyword>
<dbReference type="GO" id="GO:0003924">
    <property type="term" value="F:GTPase activity"/>
    <property type="evidence" value="ECO:0007669"/>
    <property type="project" value="InterPro"/>
</dbReference>
<dbReference type="SUPFAM" id="SSF47364">
    <property type="entry name" value="Domain of the SRP/SRP receptor G-proteins"/>
    <property type="match status" value="1"/>
</dbReference>
<dbReference type="EMBL" id="CAJVPY010060785">
    <property type="protein sequence ID" value="CAG8821493.1"/>
    <property type="molecule type" value="Genomic_DNA"/>
</dbReference>
<dbReference type="GO" id="GO:0005525">
    <property type="term" value="F:GTP binding"/>
    <property type="evidence" value="ECO:0007669"/>
    <property type="project" value="InterPro"/>
</dbReference>
<accession>A0A9N9KBE3</accession>
<evidence type="ECO:0000256" key="1">
    <source>
        <dbReference type="ARBA" id="ARBA00004496"/>
    </source>
</evidence>
<dbReference type="InterPro" id="IPR036225">
    <property type="entry name" value="SRP/SRP_N"/>
</dbReference>
<dbReference type="OrthoDB" id="10250817at2759"/>
<feature type="non-terminal residue" evidence="3">
    <location>
        <position position="1"/>
    </location>
</feature>
<dbReference type="PANTHER" id="PTHR11564">
    <property type="entry name" value="SIGNAL RECOGNITION PARTICLE 54K PROTEIN SRP54"/>
    <property type="match status" value="1"/>
</dbReference>
<dbReference type="GO" id="GO:0005786">
    <property type="term" value="C:signal recognition particle, endoplasmic reticulum targeting"/>
    <property type="evidence" value="ECO:0007669"/>
    <property type="project" value="TreeGrafter"/>
</dbReference>
<evidence type="ECO:0000259" key="2">
    <source>
        <dbReference type="Pfam" id="PF02881"/>
    </source>
</evidence>
<dbReference type="InterPro" id="IPR042101">
    <property type="entry name" value="SRP54_N_sf"/>
</dbReference>
<dbReference type="Pfam" id="PF02881">
    <property type="entry name" value="SRP54_N"/>
    <property type="match status" value="1"/>
</dbReference>
<dbReference type="PANTHER" id="PTHR11564:SF5">
    <property type="entry name" value="SIGNAL RECOGNITION PARTICLE SUBUNIT SRP54"/>
    <property type="match status" value="1"/>
</dbReference>
<dbReference type="InterPro" id="IPR022941">
    <property type="entry name" value="SRP54"/>
</dbReference>
<comment type="caution">
    <text evidence="3">The sequence shown here is derived from an EMBL/GenBank/DDBJ whole genome shotgun (WGS) entry which is preliminary data.</text>
</comment>
<dbReference type="InterPro" id="IPR013822">
    <property type="entry name" value="Signal_recog_particl_SRP54_hlx"/>
</dbReference>
<proteinExistence type="predicted"/>
<dbReference type="Gene3D" id="1.20.120.140">
    <property type="entry name" value="Signal recognition particle SRP54, nucleotide-binding domain"/>
    <property type="match status" value="1"/>
</dbReference>
<evidence type="ECO:0000313" key="3">
    <source>
        <dbReference type="EMBL" id="CAG8821493.1"/>
    </source>
</evidence>
<dbReference type="GO" id="GO:0005829">
    <property type="term" value="C:cytosol"/>
    <property type="evidence" value="ECO:0007669"/>
    <property type="project" value="TreeGrafter"/>
</dbReference>
<dbReference type="Proteomes" id="UP000789405">
    <property type="component" value="Unassembled WGS sequence"/>
</dbReference>
<evidence type="ECO:0000313" key="4">
    <source>
        <dbReference type="Proteomes" id="UP000789405"/>
    </source>
</evidence>
<dbReference type="GO" id="GO:0006616">
    <property type="term" value="P:SRP-dependent cotranslational protein targeting to membrane, translocation"/>
    <property type="evidence" value="ECO:0007669"/>
    <property type="project" value="TreeGrafter"/>
</dbReference>
<reference evidence="3" key="1">
    <citation type="submission" date="2021-06" db="EMBL/GenBank/DDBJ databases">
        <authorList>
            <person name="Kallberg Y."/>
            <person name="Tangrot J."/>
            <person name="Rosling A."/>
        </authorList>
    </citation>
    <scope>NUCLEOTIDE SEQUENCE</scope>
    <source>
        <strain evidence="3">MA453B</strain>
    </source>
</reference>
<name>A0A9N9KBE3_9GLOM</name>
<dbReference type="GO" id="GO:0008312">
    <property type="term" value="F:7S RNA binding"/>
    <property type="evidence" value="ECO:0007669"/>
    <property type="project" value="TreeGrafter"/>
</dbReference>
<gene>
    <name evidence="3" type="ORF">DERYTH_LOCUS27135</name>
</gene>